<evidence type="ECO:0000313" key="3">
    <source>
        <dbReference type="Proteomes" id="UP000265520"/>
    </source>
</evidence>
<name>A0A392W934_9FABA</name>
<reference evidence="2 3" key="1">
    <citation type="journal article" date="2018" name="Front. Plant Sci.">
        <title>Red Clover (Trifolium pratense) and Zigzag Clover (T. medium) - A Picture of Genomic Similarities and Differences.</title>
        <authorList>
            <person name="Dluhosova J."/>
            <person name="Istvanek J."/>
            <person name="Nedelnik J."/>
            <person name="Repkova J."/>
        </authorList>
    </citation>
    <scope>NUCLEOTIDE SEQUENCE [LARGE SCALE GENOMIC DNA]</scope>
    <source>
        <strain evidence="3">cv. 10/8</strain>
        <tissue evidence="2">Leaf</tissue>
    </source>
</reference>
<keyword evidence="3" id="KW-1185">Reference proteome</keyword>
<feature type="compositionally biased region" description="Basic residues" evidence="1">
    <location>
        <begin position="7"/>
        <end position="18"/>
    </location>
</feature>
<proteinExistence type="predicted"/>
<evidence type="ECO:0000313" key="2">
    <source>
        <dbReference type="EMBL" id="MCI95210.1"/>
    </source>
</evidence>
<accession>A0A392W934</accession>
<sequence>GLQWQHSRSRPVGVKKRVSPPINAEDTAPDPNTIHRTNILEYCDGLDPTSTKEA</sequence>
<protein>
    <submittedName>
        <fullName evidence="2">Uncharacterized protein</fullName>
    </submittedName>
</protein>
<dbReference type="Proteomes" id="UP000265520">
    <property type="component" value="Unassembled WGS sequence"/>
</dbReference>
<comment type="caution">
    <text evidence="2">The sequence shown here is derived from an EMBL/GenBank/DDBJ whole genome shotgun (WGS) entry which is preliminary data.</text>
</comment>
<dbReference type="AlphaFoldDB" id="A0A392W934"/>
<feature type="non-terminal residue" evidence="2">
    <location>
        <position position="1"/>
    </location>
</feature>
<organism evidence="2 3">
    <name type="scientific">Trifolium medium</name>
    <dbReference type="NCBI Taxonomy" id="97028"/>
    <lineage>
        <taxon>Eukaryota</taxon>
        <taxon>Viridiplantae</taxon>
        <taxon>Streptophyta</taxon>
        <taxon>Embryophyta</taxon>
        <taxon>Tracheophyta</taxon>
        <taxon>Spermatophyta</taxon>
        <taxon>Magnoliopsida</taxon>
        <taxon>eudicotyledons</taxon>
        <taxon>Gunneridae</taxon>
        <taxon>Pentapetalae</taxon>
        <taxon>rosids</taxon>
        <taxon>fabids</taxon>
        <taxon>Fabales</taxon>
        <taxon>Fabaceae</taxon>
        <taxon>Papilionoideae</taxon>
        <taxon>50 kb inversion clade</taxon>
        <taxon>NPAAA clade</taxon>
        <taxon>Hologalegina</taxon>
        <taxon>IRL clade</taxon>
        <taxon>Trifolieae</taxon>
        <taxon>Trifolium</taxon>
    </lineage>
</organism>
<feature type="region of interest" description="Disordered" evidence="1">
    <location>
        <begin position="1"/>
        <end position="54"/>
    </location>
</feature>
<evidence type="ECO:0000256" key="1">
    <source>
        <dbReference type="SAM" id="MobiDB-lite"/>
    </source>
</evidence>
<dbReference type="EMBL" id="LXQA011379565">
    <property type="protein sequence ID" value="MCI95210.1"/>
    <property type="molecule type" value="Genomic_DNA"/>
</dbReference>